<comment type="caution">
    <text evidence="1">The sequence shown here is derived from an EMBL/GenBank/DDBJ whole genome shotgun (WGS) entry which is preliminary data.</text>
</comment>
<dbReference type="EMBL" id="QUSF01000011">
    <property type="protein sequence ID" value="RLW05212.1"/>
    <property type="molecule type" value="Genomic_DNA"/>
</dbReference>
<reference evidence="1 2" key="1">
    <citation type="journal article" date="2018" name="Proc. R. Soc. B">
        <title>A non-coding region near Follistatin controls head colour polymorphism in the Gouldian finch.</title>
        <authorList>
            <person name="Toomey M.B."/>
            <person name="Marques C.I."/>
            <person name="Andrade P."/>
            <person name="Araujo P.M."/>
            <person name="Sabatino S."/>
            <person name="Gazda M.A."/>
            <person name="Afonso S."/>
            <person name="Lopes R.J."/>
            <person name="Corbo J.C."/>
            <person name="Carneiro M."/>
        </authorList>
    </citation>
    <scope>NUCLEOTIDE SEQUENCE [LARGE SCALE GENOMIC DNA]</scope>
    <source>
        <strain evidence="1">Red01</strain>
        <tissue evidence="1">Muscle</tissue>
    </source>
</reference>
<gene>
    <name evidence="1" type="ORF">DV515_00005279</name>
</gene>
<dbReference type="Proteomes" id="UP000276834">
    <property type="component" value="Unassembled WGS sequence"/>
</dbReference>
<protein>
    <submittedName>
        <fullName evidence="1">Uncharacterized protein</fullName>
    </submittedName>
</protein>
<evidence type="ECO:0000313" key="2">
    <source>
        <dbReference type="Proteomes" id="UP000276834"/>
    </source>
</evidence>
<keyword evidence="2" id="KW-1185">Reference proteome</keyword>
<name>A0A3L8SNY0_CHLGU</name>
<organism evidence="1 2">
    <name type="scientific">Chloebia gouldiae</name>
    <name type="common">Gouldian finch</name>
    <name type="synonym">Erythrura gouldiae</name>
    <dbReference type="NCBI Taxonomy" id="44316"/>
    <lineage>
        <taxon>Eukaryota</taxon>
        <taxon>Metazoa</taxon>
        <taxon>Chordata</taxon>
        <taxon>Craniata</taxon>
        <taxon>Vertebrata</taxon>
        <taxon>Euteleostomi</taxon>
        <taxon>Archelosauria</taxon>
        <taxon>Archosauria</taxon>
        <taxon>Dinosauria</taxon>
        <taxon>Saurischia</taxon>
        <taxon>Theropoda</taxon>
        <taxon>Coelurosauria</taxon>
        <taxon>Aves</taxon>
        <taxon>Neognathae</taxon>
        <taxon>Neoaves</taxon>
        <taxon>Telluraves</taxon>
        <taxon>Australaves</taxon>
        <taxon>Passeriformes</taxon>
        <taxon>Passeroidea</taxon>
        <taxon>Passeridae</taxon>
        <taxon>Chloebia</taxon>
    </lineage>
</organism>
<sequence length="145" mass="16885">MSRTLSTAVTGAFCSMLPTFFSIDKKQKQQKLSLELHGDPDSFHVTWILKELDHLKTDLFFYPHSTSHFTPRLHGRGERTSRPLDYVYTDHLTKCPEASTDNPYFLPSKCPSIHHLNSQNYTVPSQFRKERYRIEHYGPLSPKET</sequence>
<dbReference type="AlphaFoldDB" id="A0A3L8SNY0"/>
<evidence type="ECO:0000313" key="1">
    <source>
        <dbReference type="EMBL" id="RLW05212.1"/>
    </source>
</evidence>
<accession>A0A3L8SNY0</accession>
<proteinExistence type="predicted"/>